<dbReference type="PANTHER" id="PTHR45901">
    <property type="entry name" value="PROTEIN CBG12474"/>
    <property type="match status" value="1"/>
</dbReference>
<dbReference type="PROSITE" id="PS50095">
    <property type="entry name" value="PLAT"/>
    <property type="match status" value="2"/>
</dbReference>
<name>A0A815X0T4_9BILA</name>
<dbReference type="Gene3D" id="2.60.60.20">
    <property type="entry name" value="PLAT/LH2 domain"/>
    <property type="match status" value="1"/>
</dbReference>
<evidence type="ECO:0000259" key="2">
    <source>
        <dbReference type="PROSITE" id="PS50095"/>
    </source>
</evidence>
<dbReference type="Gene3D" id="2.40.180.10">
    <property type="entry name" value="Catalase core domain"/>
    <property type="match status" value="1"/>
</dbReference>
<feature type="non-terminal residue" evidence="3">
    <location>
        <position position="228"/>
    </location>
</feature>
<gene>
    <name evidence="3" type="ORF">JYZ213_LOCUS46102</name>
</gene>
<feature type="non-terminal residue" evidence="3">
    <location>
        <position position="1"/>
    </location>
</feature>
<dbReference type="PANTHER" id="PTHR45901:SF3">
    <property type="entry name" value="LIPOXYGENASE HOMOLOGY DOMAIN-CONTAINING PROTEIN 1"/>
    <property type="match status" value="1"/>
</dbReference>
<feature type="domain" description="PLAT" evidence="2">
    <location>
        <begin position="110"/>
        <end position="226"/>
    </location>
</feature>
<protein>
    <recommendedName>
        <fullName evidence="2">PLAT domain-containing protein</fullName>
    </recommendedName>
</protein>
<dbReference type="InterPro" id="IPR052970">
    <property type="entry name" value="Inner_ear_hair_cell_LOXHD"/>
</dbReference>
<sequence>RKGKFETGSVDTFVKELEDVGDHIEKIRIGHDNSGFGAAWHLDRVEIRRLLKGEKTKTYIFPCDRWFAKNEDDRQIVRELVPDKVIEEKLDKSGNLQVKEKEIADRLEMKQYTLDIYTGDKFGCGTNADVFCTIYGDKGDTGERELSRSETHRDKFERKQMDRFKIESADLGNIYKLKIRHNNKGLSPDWLLDRAEVIDDIRTYVFHCEQWLAKGKGDSKLERTLYEK</sequence>
<evidence type="ECO:0000313" key="3">
    <source>
        <dbReference type="EMBL" id="CAF1547842.1"/>
    </source>
</evidence>
<dbReference type="AlphaFoldDB" id="A0A815X0T4"/>
<comment type="caution">
    <text evidence="1">Lacks conserved residue(s) required for the propagation of feature annotation.</text>
</comment>
<dbReference type="Proteomes" id="UP000663845">
    <property type="component" value="Unassembled WGS sequence"/>
</dbReference>
<evidence type="ECO:0000313" key="4">
    <source>
        <dbReference type="Proteomes" id="UP000663845"/>
    </source>
</evidence>
<dbReference type="SUPFAM" id="SSF49723">
    <property type="entry name" value="Lipase/lipooxygenase domain (PLAT/LH2 domain)"/>
    <property type="match status" value="2"/>
</dbReference>
<dbReference type="Pfam" id="PF01477">
    <property type="entry name" value="PLAT"/>
    <property type="match status" value="2"/>
</dbReference>
<reference evidence="3" key="1">
    <citation type="submission" date="2021-02" db="EMBL/GenBank/DDBJ databases">
        <authorList>
            <person name="Nowell W R."/>
        </authorList>
    </citation>
    <scope>NUCLEOTIDE SEQUENCE</scope>
</reference>
<dbReference type="EMBL" id="CAJNOG010005075">
    <property type="protein sequence ID" value="CAF1547842.1"/>
    <property type="molecule type" value="Genomic_DNA"/>
</dbReference>
<dbReference type="SMART" id="SM00308">
    <property type="entry name" value="LH2"/>
    <property type="match status" value="1"/>
</dbReference>
<proteinExistence type="predicted"/>
<dbReference type="InterPro" id="IPR036392">
    <property type="entry name" value="PLAT/LH2_dom_sf"/>
</dbReference>
<feature type="domain" description="PLAT" evidence="2">
    <location>
        <begin position="1"/>
        <end position="81"/>
    </location>
</feature>
<evidence type="ECO:0000256" key="1">
    <source>
        <dbReference type="PROSITE-ProRule" id="PRU00152"/>
    </source>
</evidence>
<accession>A0A815X0T4</accession>
<dbReference type="InterPro" id="IPR001024">
    <property type="entry name" value="PLAT/LH2_dom"/>
</dbReference>
<dbReference type="CDD" id="cd01756">
    <property type="entry name" value="PLAT_repeat"/>
    <property type="match status" value="1"/>
</dbReference>
<comment type="caution">
    <text evidence="3">The sequence shown here is derived from an EMBL/GenBank/DDBJ whole genome shotgun (WGS) entry which is preliminary data.</text>
</comment>
<organism evidence="3 4">
    <name type="scientific">Adineta steineri</name>
    <dbReference type="NCBI Taxonomy" id="433720"/>
    <lineage>
        <taxon>Eukaryota</taxon>
        <taxon>Metazoa</taxon>
        <taxon>Spiralia</taxon>
        <taxon>Gnathifera</taxon>
        <taxon>Rotifera</taxon>
        <taxon>Eurotatoria</taxon>
        <taxon>Bdelloidea</taxon>
        <taxon>Adinetida</taxon>
        <taxon>Adinetidae</taxon>
        <taxon>Adineta</taxon>
    </lineage>
</organism>